<accession>A0A690LV78</accession>
<dbReference type="PANTHER" id="PTHR42925">
    <property type="entry name" value="MULTIDRUG AND TOXIN EFFLUX PROTEIN MATE FAMILY"/>
    <property type="match status" value="1"/>
</dbReference>
<dbReference type="Proteomes" id="UP000382436">
    <property type="component" value="Unassembled WGS sequence"/>
</dbReference>
<keyword evidence="1" id="KW-1133">Transmembrane helix</keyword>
<evidence type="ECO:0000313" key="3">
    <source>
        <dbReference type="Proteomes" id="UP000382436"/>
    </source>
</evidence>
<feature type="non-terminal residue" evidence="2">
    <location>
        <position position="1"/>
    </location>
</feature>
<dbReference type="InterPro" id="IPR002528">
    <property type="entry name" value="MATE_fam"/>
</dbReference>
<dbReference type="InterPro" id="IPR047135">
    <property type="entry name" value="YsiQ"/>
</dbReference>
<dbReference type="GO" id="GO:0015297">
    <property type="term" value="F:antiporter activity"/>
    <property type="evidence" value="ECO:0007669"/>
    <property type="project" value="InterPro"/>
</dbReference>
<name>A0A690LV78_CAMCO</name>
<organism evidence="2 3">
    <name type="scientific">Campylobacter coli</name>
    <dbReference type="NCBI Taxonomy" id="195"/>
    <lineage>
        <taxon>Bacteria</taxon>
        <taxon>Pseudomonadati</taxon>
        <taxon>Campylobacterota</taxon>
        <taxon>Epsilonproteobacteria</taxon>
        <taxon>Campylobacterales</taxon>
        <taxon>Campylobacteraceae</taxon>
        <taxon>Campylobacter</taxon>
    </lineage>
</organism>
<dbReference type="Pfam" id="PF01554">
    <property type="entry name" value="MatE"/>
    <property type="match status" value="1"/>
</dbReference>
<gene>
    <name evidence="2" type="ORF">BZ274_10430</name>
</gene>
<comment type="caution">
    <text evidence="2">The sequence shown here is derived from an EMBL/GenBank/DDBJ whole genome shotgun (WGS) entry which is preliminary data.</text>
</comment>
<proteinExistence type="predicted"/>
<keyword evidence="1" id="KW-0812">Transmembrane</keyword>
<keyword evidence="1" id="KW-0472">Membrane</keyword>
<reference evidence="2 3" key="1">
    <citation type="submission" date="2018-05" db="EMBL/GenBank/DDBJ databases">
        <authorList>
            <consortium name="PulseNet: The National Subtyping Network for Foodborne Disease Surveillance"/>
            <person name="Tarr C.L."/>
            <person name="Trees E."/>
            <person name="Katz L.S."/>
            <person name="Carleton-Romer H.A."/>
            <person name="Stroika S."/>
            <person name="Kucerova Z."/>
            <person name="Roache K.F."/>
            <person name="Sabol A.L."/>
            <person name="Besser J."/>
            <person name="Gerner-Smidt P."/>
        </authorList>
    </citation>
    <scope>NUCLEOTIDE SEQUENCE [LARGE SCALE GENOMIC DNA]</scope>
    <source>
        <strain evidence="2 3">PNUSAC001435</strain>
    </source>
</reference>
<protein>
    <submittedName>
        <fullName evidence="2">MATE family efflux transporter</fullName>
    </submittedName>
</protein>
<feature type="transmembrane region" description="Helical" evidence="1">
    <location>
        <begin position="31"/>
        <end position="52"/>
    </location>
</feature>
<evidence type="ECO:0000313" key="2">
    <source>
        <dbReference type="EMBL" id="EAJ9198560.1"/>
    </source>
</evidence>
<evidence type="ECO:0000256" key="1">
    <source>
        <dbReference type="SAM" id="Phobius"/>
    </source>
</evidence>
<dbReference type="PANTHER" id="PTHR42925:SF2">
    <property type="entry name" value="NA+ DRIVEN MULTIDRUG EFFLUX PUMP"/>
    <property type="match status" value="1"/>
</dbReference>
<feature type="transmembrane region" description="Helical" evidence="1">
    <location>
        <begin position="64"/>
        <end position="84"/>
    </location>
</feature>
<dbReference type="GO" id="GO:0016020">
    <property type="term" value="C:membrane"/>
    <property type="evidence" value="ECO:0007669"/>
    <property type="project" value="InterPro"/>
</dbReference>
<dbReference type="GO" id="GO:0042910">
    <property type="term" value="F:xenobiotic transmembrane transporter activity"/>
    <property type="evidence" value="ECO:0007669"/>
    <property type="project" value="InterPro"/>
</dbReference>
<sequence length="125" mass="14022">VIASAVVAVLNFVFKDFTMGLLDLKPELRELMLPLFTLSIFLEISRTFNIVMVNALRASGDAKFPFFSGLVFMMGVSLPVGYVLCFHFGLGILGVWIGFCADEFLRGFVNAYRWKSKKWQGKALV</sequence>
<dbReference type="EMBL" id="AACBVJ010000147">
    <property type="protein sequence ID" value="EAJ9198560.1"/>
    <property type="molecule type" value="Genomic_DNA"/>
</dbReference>
<dbReference type="AlphaFoldDB" id="A0A690LV78"/>